<keyword evidence="4" id="KW-1185">Reference proteome</keyword>
<comment type="caution">
    <text evidence="3">The sequence shown here is derived from an EMBL/GenBank/DDBJ whole genome shotgun (WGS) entry which is preliminary data.</text>
</comment>
<dbReference type="PANTHER" id="PTHR15591:SF13">
    <property type="entry name" value="RUN DOMAIN-CONTAINING PROTEIN"/>
    <property type="match status" value="1"/>
</dbReference>
<accession>A0A8X6WXA6</accession>
<dbReference type="InterPro" id="IPR047343">
    <property type="entry name" value="RUSC1_2"/>
</dbReference>
<proteinExistence type="predicted"/>
<feature type="domain" description="RUN" evidence="2">
    <location>
        <begin position="1252"/>
        <end position="1396"/>
    </location>
</feature>
<feature type="compositionally biased region" description="Polar residues" evidence="1">
    <location>
        <begin position="764"/>
        <end position="777"/>
    </location>
</feature>
<reference evidence="3" key="1">
    <citation type="submission" date="2020-08" db="EMBL/GenBank/DDBJ databases">
        <title>Multicomponent nature underlies the extraordinary mechanical properties of spider dragline silk.</title>
        <authorList>
            <person name="Kono N."/>
            <person name="Nakamura H."/>
            <person name="Mori M."/>
            <person name="Yoshida Y."/>
            <person name="Ohtoshi R."/>
            <person name="Malay A.D."/>
            <person name="Moran D.A.P."/>
            <person name="Tomita M."/>
            <person name="Numata K."/>
            <person name="Arakawa K."/>
        </authorList>
    </citation>
    <scope>NUCLEOTIDE SEQUENCE</scope>
</reference>
<dbReference type="SMART" id="SM00593">
    <property type="entry name" value="RUN"/>
    <property type="match status" value="1"/>
</dbReference>
<dbReference type="EMBL" id="BMAV01003465">
    <property type="protein sequence ID" value="GFY43074.1"/>
    <property type="molecule type" value="Genomic_DNA"/>
</dbReference>
<dbReference type="InterPro" id="IPR004012">
    <property type="entry name" value="Run_dom"/>
</dbReference>
<dbReference type="PANTHER" id="PTHR15591">
    <property type="entry name" value="RUN AND SH3 DOMAIN CONTAINING"/>
    <property type="match status" value="1"/>
</dbReference>
<dbReference type="GO" id="GO:0031410">
    <property type="term" value="C:cytoplasmic vesicle"/>
    <property type="evidence" value="ECO:0007669"/>
    <property type="project" value="TreeGrafter"/>
</dbReference>
<feature type="compositionally biased region" description="Low complexity" evidence="1">
    <location>
        <begin position="1641"/>
        <end position="1654"/>
    </location>
</feature>
<evidence type="ECO:0000313" key="3">
    <source>
        <dbReference type="EMBL" id="GFY43074.1"/>
    </source>
</evidence>
<sequence length="1716" mass="191131">MMDTLVQGHRVWETNGNIMVVRQTESSTPRNTTTTEQGCAVQGMIDSDQSSQNISCYDSDWNSNQFLAPSVKPTDQKSLDDSFFEQYSNVKDNVNKDLFRKCPSSPAGSPTTAAYGASLHQKDISYDDLSKNIDANLAEIDMETFRSEDINSILALPAIYSGDFQSESRGEQCASVSGSLLNGLELDTSTRSNRHSEDEISICKDEPLFSPLREPPAQATISVDSLDNSSSYEQDLVLTCKANKNNYTIVFEGSSTQFSDDSDYQDVCRSSEGESSLSGAVQINYSSNFKKQSSMVQSDVAFTTWSKLWKSHKVTRRRSCDSSTKISNKSQSLPNLNNNSVLITDKQLNQWAKWCGNHRFPLYEIVQNYQATGMHVAGSKECLHSISLLKLFMKHKVASNSSIGSSGQSDSSTSLILQPLNFRNASLQNSLNISDKIKPLQRHTDDTVETNQKEKTRAVGQNDNDTRMFVDNIQLLDWNSVQNLTETNNNNINSLYNTTENNVPNNNNIEEIRTTAGNDDCDNSQYFEDSLMDNPSPPLKHFHATPIKEEEETDISSGDEVMRDSKNPFGSDDSSGEITVIQNNTLAHANRQETGLNLDRINNVFPSSKSNVGVTAKGYPLPVEDTLLAKKSGSSTENQSQSTQTKQFNINDCCGPETFKPLHTFSCKTSSNQTDCDTVNTVHYSASRDSSPASSGYVSSRHSSVERLRHSSQGNVPIHNSPATVTVPVQKNNVVLTTTCTCGTQIPVHVKDSSVQTSTLCNSNSSSGFTLKESTSALPEPNKFPSSQTSVKSPLQNMGSQTKQRQKDNKKSIYVCYPNYSLPDLSFLKSVIEENSESVFLTPTEYKLPQDIINQRRPSRPKSYGAYESILQKHLTKIKDWESLNVLLPDDLKILISKTHGKGVKMDSSSSKDPLHSRNQHQNLSSSYCNVDDATKLKANFIDPSYKRHMPRSILRKSSSVEQCEDRQCRVHLPIRCTSASSVICSNDGGKSPDRDTLQYKQMFCDGFRQNVHCMDSKCPTLQKADISLKKYHQTHDLHSSPGSKQCSPCSSCKSSSPPLSVHDVTIHDKKPTYSFENFKDENLLQDFTGKNIPYPFNNENLLPSFDQKSEGQTVETHINCLHGKKAVKFCERSPTKSSKQLDACKPGRCCSCDTQNRSSDEFHGSQCSCDICTLESERPPQEFLVSPTQNTLMYPEISDSYTLQNFSGGGKFFQEALRRKTGLVENLRKATQIIFEHHKNSNKKGVDLSYSMGQKILTWLCPAVHTILSDGLLPSVQGFFGPLPNSPWKVAGASIKQGETRKDVEELLNHVTSEKLLTDSTYRFNAFILGLLNLGCFEWWLGHLCACQSLICHHYHPTALLSLLALPAAVHLRHELKELVSPLSNLPFNLDIIFETKVTNGENWKKYDAGNFRPSGLDYLPEAKHPKDHDDLNLQFSPCKQTMSNKINDFSLKTKHSQVLSPCSNLMNIRSDAEECHENQVWPGITINPFPNAKFAEEFNITSHSKKEKNQNGRGAVNFLRDTLLPREVDQNQRRGDMPHFSLCSSTDSGCSSQIEHLNHTMSPAAAANDESPNVDVKEGQQFKMLRQKWEKISHGMNKQAVAKAPSPKATATKPTISSSSKSKKKAEVSPPRLSHGPKDTAVPKTPTKTPPTRRAQGKMNLHAGLSNETKLAPPDVLPSEVNEKRKSQIPMLKFTKGPQPKLRINIGKRFMYAW</sequence>
<dbReference type="Proteomes" id="UP000886998">
    <property type="component" value="Unassembled WGS sequence"/>
</dbReference>
<gene>
    <name evidence="3" type="primary">RUSC2</name>
    <name evidence="3" type="ORF">TNIN_384441</name>
</gene>
<dbReference type="Pfam" id="PF02759">
    <property type="entry name" value="RUN"/>
    <property type="match status" value="1"/>
</dbReference>
<name>A0A8X6WXA6_9ARAC</name>
<dbReference type="Gene3D" id="1.20.58.900">
    <property type="match status" value="1"/>
</dbReference>
<feature type="compositionally biased region" description="Low complexity" evidence="1">
    <location>
        <begin position="1602"/>
        <end position="1622"/>
    </location>
</feature>
<protein>
    <submittedName>
        <fullName evidence="3">Iporin</fullName>
    </submittedName>
</protein>
<dbReference type="CDD" id="cd17685">
    <property type="entry name" value="RUN_RUSC"/>
    <property type="match status" value="1"/>
</dbReference>
<dbReference type="SUPFAM" id="SSF140741">
    <property type="entry name" value="RUN domain-like"/>
    <property type="match status" value="1"/>
</dbReference>
<feature type="region of interest" description="Disordered" evidence="1">
    <location>
        <begin position="764"/>
        <end position="809"/>
    </location>
</feature>
<feature type="region of interest" description="Disordered" evidence="1">
    <location>
        <begin position="902"/>
        <end position="922"/>
    </location>
</feature>
<dbReference type="InterPro" id="IPR037213">
    <property type="entry name" value="Run_dom_sf"/>
</dbReference>
<dbReference type="OrthoDB" id="9884296at2759"/>
<feature type="compositionally biased region" description="Polar residues" evidence="1">
    <location>
        <begin position="784"/>
        <end position="803"/>
    </location>
</feature>
<evidence type="ECO:0000313" key="4">
    <source>
        <dbReference type="Proteomes" id="UP000886998"/>
    </source>
</evidence>
<organism evidence="3 4">
    <name type="scientific">Trichonephila inaurata madagascariensis</name>
    <dbReference type="NCBI Taxonomy" id="2747483"/>
    <lineage>
        <taxon>Eukaryota</taxon>
        <taxon>Metazoa</taxon>
        <taxon>Ecdysozoa</taxon>
        <taxon>Arthropoda</taxon>
        <taxon>Chelicerata</taxon>
        <taxon>Arachnida</taxon>
        <taxon>Araneae</taxon>
        <taxon>Araneomorphae</taxon>
        <taxon>Entelegynae</taxon>
        <taxon>Araneoidea</taxon>
        <taxon>Nephilidae</taxon>
        <taxon>Trichonephila</taxon>
        <taxon>Trichonephila inaurata</taxon>
    </lineage>
</organism>
<evidence type="ECO:0000256" key="1">
    <source>
        <dbReference type="SAM" id="MobiDB-lite"/>
    </source>
</evidence>
<feature type="region of interest" description="Disordered" evidence="1">
    <location>
        <begin position="1598"/>
        <end position="1657"/>
    </location>
</feature>
<dbReference type="PROSITE" id="PS50826">
    <property type="entry name" value="RUN"/>
    <property type="match status" value="1"/>
</dbReference>
<evidence type="ECO:0000259" key="2">
    <source>
        <dbReference type="PROSITE" id="PS50826"/>
    </source>
</evidence>